<keyword evidence="1" id="KW-0812">Transmembrane</keyword>
<proteinExistence type="predicted"/>
<name>A0ABY2QXN5_9HYPH</name>
<dbReference type="InterPro" id="IPR046192">
    <property type="entry name" value="DUF6220"/>
</dbReference>
<gene>
    <name evidence="2" type="ORF">E9677_10190</name>
</gene>
<evidence type="ECO:0000256" key="1">
    <source>
        <dbReference type="SAM" id="Phobius"/>
    </source>
</evidence>
<comment type="caution">
    <text evidence="2">The sequence shown here is derived from an EMBL/GenBank/DDBJ whole genome shotgun (WGS) entry which is preliminary data.</text>
</comment>
<sequence>MSSAASVSSMPRPGFRALAVLTLVGIAAQFFLAGMTVFGAGTGWEAHAATGGAVGLPILGLFLMSFLAGLREHRRMASVLFTLYLLQVTLAAVGQGQPLIGALHPVNGLLMGLLAARLNFRLGFRR</sequence>
<feature type="transmembrane region" description="Helical" evidence="1">
    <location>
        <begin position="77"/>
        <end position="96"/>
    </location>
</feature>
<dbReference type="EMBL" id="STGT01000002">
    <property type="protein sequence ID" value="THV15703.1"/>
    <property type="molecule type" value="Genomic_DNA"/>
</dbReference>
<protein>
    <submittedName>
        <fullName evidence="2">Uncharacterized protein</fullName>
    </submittedName>
</protein>
<feature type="transmembrane region" description="Helical" evidence="1">
    <location>
        <begin position="102"/>
        <end position="120"/>
    </location>
</feature>
<dbReference type="Pfam" id="PF19728">
    <property type="entry name" value="DUF6220"/>
    <property type="match status" value="1"/>
</dbReference>
<dbReference type="Proteomes" id="UP000309667">
    <property type="component" value="Unassembled WGS sequence"/>
</dbReference>
<keyword evidence="1" id="KW-0472">Membrane</keyword>
<feature type="transmembrane region" description="Helical" evidence="1">
    <location>
        <begin position="49"/>
        <end position="70"/>
    </location>
</feature>
<keyword evidence="1" id="KW-1133">Transmembrane helix</keyword>
<reference evidence="2 3" key="1">
    <citation type="submission" date="2019-04" db="EMBL/GenBank/DDBJ databases">
        <title>Genome sequence of strain 7209-2.</title>
        <authorList>
            <person name="Gao J."/>
            <person name="Sun J."/>
        </authorList>
    </citation>
    <scope>NUCLEOTIDE SEQUENCE [LARGE SCALE GENOMIC DNA]</scope>
    <source>
        <strain evidence="2 3">7209-2</strain>
    </source>
</reference>
<evidence type="ECO:0000313" key="3">
    <source>
        <dbReference type="Proteomes" id="UP000309667"/>
    </source>
</evidence>
<accession>A0ABY2QXN5</accession>
<evidence type="ECO:0000313" key="2">
    <source>
        <dbReference type="EMBL" id="THV15703.1"/>
    </source>
</evidence>
<keyword evidence="3" id="KW-1185">Reference proteome</keyword>
<organism evidence="2 3">
    <name type="scientific">Rhizobium rhizophilum</name>
    <dbReference type="NCBI Taxonomy" id="1850373"/>
    <lineage>
        <taxon>Bacteria</taxon>
        <taxon>Pseudomonadati</taxon>
        <taxon>Pseudomonadota</taxon>
        <taxon>Alphaproteobacteria</taxon>
        <taxon>Hyphomicrobiales</taxon>
        <taxon>Rhizobiaceae</taxon>
        <taxon>Rhizobium/Agrobacterium group</taxon>
        <taxon>Rhizobium</taxon>
    </lineage>
</organism>
<dbReference type="RefSeq" id="WP_136557971.1">
    <property type="nucleotide sequence ID" value="NZ_STGT01000002.1"/>
</dbReference>